<evidence type="ECO:0008006" key="3">
    <source>
        <dbReference type="Google" id="ProtNLM"/>
    </source>
</evidence>
<dbReference type="SUPFAM" id="SSF53335">
    <property type="entry name" value="S-adenosyl-L-methionine-dependent methyltransferases"/>
    <property type="match status" value="1"/>
</dbReference>
<name>A0A075HNA3_9ARCH</name>
<reference evidence="2" key="1">
    <citation type="journal article" date="2014" name="Genome Biol. Evol.">
        <title>Pangenome evidence for extensive interdomain horizontal transfer affecting lineage core and shell genes in uncultured planktonic thaumarchaeota and euryarchaeota.</title>
        <authorList>
            <person name="Deschamps P."/>
            <person name="Zivanovic Y."/>
            <person name="Moreira D."/>
            <person name="Rodriguez-Valera F."/>
            <person name="Lopez-Garcia P."/>
        </authorList>
    </citation>
    <scope>NUCLEOTIDE SEQUENCE</scope>
</reference>
<dbReference type="EMBL" id="KF901064">
    <property type="protein sequence ID" value="AIF16765.1"/>
    <property type="molecule type" value="Genomic_DNA"/>
</dbReference>
<evidence type="ECO:0000256" key="1">
    <source>
        <dbReference type="SAM" id="Coils"/>
    </source>
</evidence>
<protein>
    <recommendedName>
        <fullName evidence="3">O-methyltransferase</fullName>
    </recommendedName>
</protein>
<accession>A0A075HNA3</accession>
<keyword evidence="1" id="KW-0175">Coiled coil</keyword>
<proteinExistence type="predicted"/>
<dbReference type="AlphaFoldDB" id="A0A075HNA3"/>
<dbReference type="Gene3D" id="3.40.50.150">
    <property type="entry name" value="Vaccinia Virus protein VP39"/>
    <property type="match status" value="1"/>
</dbReference>
<organism evidence="2">
    <name type="scientific">uncultured marine thaumarchaeote KM3_74_H09</name>
    <dbReference type="NCBI Taxonomy" id="1456276"/>
    <lineage>
        <taxon>Archaea</taxon>
        <taxon>Nitrososphaerota</taxon>
        <taxon>environmental samples</taxon>
    </lineage>
</organism>
<evidence type="ECO:0000313" key="2">
    <source>
        <dbReference type="EMBL" id="AIF16765.1"/>
    </source>
</evidence>
<feature type="coiled-coil region" evidence="1">
    <location>
        <begin position="49"/>
        <end position="76"/>
    </location>
</feature>
<sequence length="209" mass="23796">MGNTLNYFTAVCKYPHYVLNKRFLLHPISSIDTVSKIMKGNTSLLESIRNLTNDKMDNIKNNYNDIKNNVELHQHLEEGYGELDNYVNNTDLDMLRYSNKTPSGRLGRDTQSNAGHFLYLIIRSLKPDTVVETGVASGESSTFMLQAMEDNKKGKLFSIDLPPSVNQNQRKIIFPKDKSSGWIIPENLKDRWELHEGDSGDLLLPCCKN</sequence>
<dbReference type="InterPro" id="IPR029063">
    <property type="entry name" value="SAM-dependent_MTases_sf"/>
</dbReference>
<dbReference type="Pfam" id="PF13578">
    <property type="entry name" value="Methyltransf_24"/>
    <property type="match status" value="1"/>
</dbReference>